<dbReference type="AlphaFoldDB" id="S9ZLY8"/>
<dbReference type="PANTHER" id="PTHR30329:SF21">
    <property type="entry name" value="LIPOPROTEIN YIAD-RELATED"/>
    <property type="match status" value="1"/>
</dbReference>
<keyword evidence="5" id="KW-0732">Signal</keyword>
<dbReference type="InterPro" id="IPR050330">
    <property type="entry name" value="Bact_OuterMem_StrucFunc"/>
</dbReference>
<dbReference type="STRING" id="1348657.M622_15445"/>
<reference evidence="7 8" key="1">
    <citation type="submission" date="2013-06" db="EMBL/GenBank/DDBJ databases">
        <title>Draft genome sequence of Thauera terpenica.</title>
        <authorList>
            <person name="Liu B."/>
            <person name="Frostegard A.H."/>
            <person name="Shapleigh J.P."/>
        </authorList>
    </citation>
    <scope>NUCLEOTIDE SEQUENCE [LARGE SCALE GENOMIC DNA]</scope>
    <source>
        <strain evidence="7 8">58Eu</strain>
    </source>
</reference>
<evidence type="ECO:0000256" key="1">
    <source>
        <dbReference type="ARBA" id="ARBA00004442"/>
    </source>
</evidence>
<accession>S9ZLY8</accession>
<gene>
    <name evidence="7" type="ORF">M622_15445</name>
</gene>
<dbReference type="PROSITE" id="PS51257">
    <property type="entry name" value="PROKAR_LIPOPROTEIN"/>
    <property type="match status" value="1"/>
</dbReference>
<dbReference type="PATRIC" id="fig|1348657.5.peg.1958"/>
<organism evidence="7 8">
    <name type="scientific">Thauera terpenica 58Eu</name>
    <dbReference type="NCBI Taxonomy" id="1348657"/>
    <lineage>
        <taxon>Bacteria</taxon>
        <taxon>Pseudomonadati</taxon>
        <taxon>Pseudomonadota</taxon>
        <taxon>Betaproteobacteria</taxon>
        <taxon>Rhodocyclales</taxon>
        <taxon>Zoogloeaceae</taxon>
        <taxon>Thauera</taxon>
    </lineage>
</organism>
<evidence type="ECO:0000256" key="5">
    <source>
        <dbReference type="SAM" id="SignalP"/>
    </source>
</evidence>
<proteinExistence type="predicted"/>
<comment type="subcellular location">
    <subcellularLocation>
        <location evidence="1">Cell outer membrane</location>
    </subcellularLocation>
</comment>
<dbReference type="EMBL" id="ATJV01000054">
    <property type="protein sequence ID" value="EPZ15586.1"/>
    <property type="molecule type" value="Genomic_DNA"/>
</dbReference>
<comment type="caution">
    <text evidence="7">The sequence shown here is derived from an EMBL/GenBank/DDBJ whole genome shotgun (WGS) entry which is preliminary data.</text>
</comment>
<keyword evidence="8" id="KW-1185">Reference proteome</keyword>
<protein>
    <recommendedName>
        <fullName evidence="6">OmpA-like domain-containing protein</fullName>
    </recommendedName>
</protein>
<dbReference type="InterPro" id="IPR006664">
    <property type="entry name" value="OMP_bac"/>
</dbReference>
<evidence type="ECO:0000313" key="7">
    <source>
        <dbReference type="EMBL" id="EPZ15586.1"/>
    </source>
</evidence>
<dbReference type="eggNOG" id="COG2885">
    <property type="taxonomic scope" value="Bacteria"/>
</dbReference>
<dbReference type="InterPro" id="IPR036737">
    <property type="entry name" value="OmpA-like_sf"/>
</dbReference>
<feature type="domain" description="OmpA-like" evidence="6">
    <location>
        <begin position="85"/>
        <end position="202"/>
    </location>
</feature>
<name>S9ZLY8_9RHOO</name>
<dbReference type="GO" id="GO:0009279">
    <property type="term" value="C:cell outer membrane"/>
    <property type="evidence" value="ECO:0007669"/>
    <property type="project" value="UniProtKB-SubCell"/>
</dbReference>
<dbReference type="PRINTS" id="PR01021">
    <property type="entry name" value="OMPADOMAIN"/>
</dbReference>
<keyword evidence="3" id="KW-0998">Cell outer membrane</keyword>
<dbReference type="PROSITE" id="PS51123">
    <property type="entry name" value="OMPA_2"/>
    <property type="match status" value="1"/>
</dbReference>
<dbReference type="SUPFAM" id="SSF103088">
    <property type="entry name" value="OmpA-like"/>
    <property type="match status" value="1"/>
</dbReference>
<evidence type="ECO:0000259" key="6">
    <source>
        <dbReference type="PROSITE" id="PS51123"/>
    </source>
</evidence>
<evidence type="ECO:0000256" key="2">
    <source>
        <dbReference type="ARBA" id="ARBA00023136"/>
    </source>
</evidence>
<dbReference type="Gene3D" id="3.30.1330.60">
    <property type="entry name" value="OmpA-like domain"/>
    <property type="match status" value="1"/>
</dbReference>
<dbReference type="Pfam" id="PF00691">
    <property type="entry name" value="OmpA"/>
    <property type="match status" value="1"/>
</dbReference>
<dbReference type="PANTHER" id="PTHR30329">
    <property type="entry name" value="STATOR ELEMENT OF FLAGELLAR MOTOR COMPLEX"/>
    <property type="match status" value="1"/>
</dbReference>
<dbReference type="OrthoDB" id="9782229at2"/>
<evidence type="ECO:0000313" key="8">
    <source>
        <dbReference type="Proteomes" id="UP000015455"/>
    </source>
</evidence>
<dbReference type="InterPro" id="IPR006665">
    <property type="entry name" value="OmpA-like"/>
</dbReference>
<sequence length="202" mass="20953">MNIRLPALFKTPLFSAPVCIALAASLLLAACASPGTPATPAASDPIHRHALVRPASPAPQWEGLRERISTATAPLPGIKVGAADAQGVRIEIPVADGFSSGSTAIRPSLASALEAIAPALTDDNGVAIKVIGHTDSQGSEMVNLRLSIERAEAVVSYLSERGIALERLSADGQGEADPLTSNATEEGRARNRRVELLLRAMP</sequence>
<feature type="signal peptide" evidence="5">
    <location>
        <begin position="1"/>
        <end position="29"/>
    </location>
</feature>
<keyword evidence="2 4" id="KW-0472">Membrane</keyword>
<dbReference type="CDD" id="cd07185">
    <property type="entry name" value="OmpA_C-like"/>
    <property type="match status" value="1"/>
</dbReference>
<evidence type="ECO:0000256" key="3">
    <source>
        <dbReference type="ARBA" id="ARBA00023237"/>
    </source>
</evidence>
<evidence type="ECO:0000256" key="4">
    <source>
        <dbReference type="PROSITE-ProRule" id="PRU00473"/>
    </source>
</evidence>
<feature type="chain" id="PRO_5004573702" description="OmpA-like domain-containing protein" evidence="5">
    <location>
        <begin position="30"/>
        <end position="202"/>
    </location>
</feature>
<dbReference type="Proteomes" id="UP000015455">
    <property type="component" value="Unassembled WGS sequence"/>
</dbReference>